<organism evidence="1 2">
    <name type="scientific">Olleya marilimosa</name>
    <dbReference type="NCBI Taxonomy" id="272164"/>
    <lineage>
        <taxon>Bacteria</taxon>
        <taxon>Pseudomonadati</taxon>
        <taxon>Bacteroidota</taxon>
        <taxon>Flavobacteriia</taxon>
        <taxon>Flavobacteriales</taxon>
        <taxon>Flavobacteriaceae</taxon>
    </lineage>
</organism>
<evidence type="ECO:0000313" key="1">
    <source>
        <dbReference type="EMBL" id="MBD3864527.1"/>
    </source>
</evidence>
<name>A0ABR8LWH5_9FLAO</name>
<proteinExistence type="predicted"/>
<reference evidence="1 2" key="1">
    <citation type="submission" date="2020-09" db="EMBL/GenBank/DDBJ databases">
        <title>Bacillus nautilus sp. nov., Chryseoglobus crepusculi sp. nov, and Psychrobacter noctis sp. nov., isolated from deep-sea sponges from the equatorial Atlantic.</title>
        <authorList>
            <person name="Stennett H.L."/>
            <person name="Williams S.E."/>
        </authorList>
    </citation>
    <scope>NUCLEOTIDE SEQUENCE [LARGE SCALE GENOMIC DNA]</scope>
    <source>
        <strain evidence="1 2">28M-24</strain>
    </source>
</reference>
<protein>
    <recommendedName>
        <fullName evidence="3">Lipocalin-like domain-containing protein</fullName>
    </recommendedName>
</protein>
<evidence type="ECO:0000313" key="2">
    <source>
        <dbReference type="Proteomes" id="UP000627521"/>
    </source>
</evidence>
<comment type="caution">
    <text evidence="1">The sequence shown here is derived from an EMBL/GenBank/DDBJ whole genome shotgun (WGS) entry which is preliminary data.</text>
</comment>
<evidence type="ECO:0008006" key="3">
    <source>
        <dbReference type="Google" id="ProtNLM"/>
    </source>
</evidence>
<dbReference type="Proteomes" id="UP000627521">
    <property type="component" value="Unassembled WGS sequence"/>
</dbReference>
<dbReference type="EMBL" id="JACXXH010000008">
    <property type="protein sequence ID" value="MBD3864527.1"/>
    <property type="molecule type" value="Genomic_DNA"/>
</dbReference>
<sequence>MKIKQPLFGLLLVFGLFFNCQNETVNSVDEQSETLEYNSTLFNLISTIALDEDINCLDFEYPLTVSIYEADFQLTDIVTINNDDALYLFLQTLDTSIVASLNFPITIVLPNEQQIEVNSNQALQTSITLEGNSCYNISNCTQTDVANYLMDCNQLPTINGFSPYLTHFNFLEDNNITILYEGDLLFNGVWDITTVDGNVYVFITINGLDNYNGQWEVVQCESEQLVLEQNDSVLLFIQSCNSNPFSCFEDVTYTVCDDDDDLIVTFNLDGLYQDCNQSIVGVSYHISYEDAANNVNPLVSTFTNVTNPQTIYVRVEQYSNPDIYQIFTIDVTVEDCT</sequence>
<dbReference type="RefSeq" id="WP_191100520.1">
    <property type="nucleotide sequence ID" value="NZ_JACXXF010000008.1"/>
</dbReference>
<accession>A0ABR8LWH5</accession>
<gene>
    <name evidence="1" type="ORF">IEG06_13800</name>
</gene>
<keyword evidence="2" id="KW-1185">Reference proteome</keyword>